<dbReference type="PRINTS" id="PR01210">
    <property type="entry name" value="GGTRANSPTASE"/>
</dbReference>
<proteinExistence type="inferred from homology"/>
<dbReference type="SUPFAM" id="SSF56235">
    <property type="entry name" value="N-terminal nucleophile aminohydrolases (Ntn hydrolases)"/>
    <property type="match status" value="1"/>
</dbReference>
<comment type="similarity">
    <text evidence="1">Belongs to the gamma-glutamyltransferase family.</text>
</comment>
<protein>
    <submittedName>
        <fullName evidence="7">Gamma-glutamyltranspeptidase/glutathione hydrolase</fullName>
        <ecNumber evidence="7">2.3.2.2</ecNumber>
        <ecNumber evidence="7">3.4.19.13</ecNumber>
    </submittedName>
</protein>
<dbReference type="GO" id="GO:0036374">
    <property type="term" value="F:glutathione hydrolase activity"/>
    <property type="evidence" value="ECO:0007669"/>
    <property type="project" value="UniProtKB-EC"/>
</dbReference>
<accession>A0ABS2QUY2</accession>
<dbReference type="EC" id="3.4.19.13" evidence="7"/>
<dbReference type="PANTHER" id="PTHR43199:SF1">
    <property type="entry name" value="GLUTATHIONE HYDROLASE PROENZYME"/>
    <property type="match status" value="1"/>
</dbReference>
<organism evidence="7 8">
    <name type="scientific">Priestia iocasae</name>
    <dbReference type="NCBI Taxonomy" id="2291674"/>
    <lineage>
        <taxon>Bacteria</taxon>
        <taxon>Bacillati</taxon>
        <taxon>Bacillota</taxon>
        <taxon>Bacilli</taxon>
        <taxon>Bacillales</taxon>
        <taxon>Bacillaceae</taxon>
        <taxon>Priestia</taxon>
    </lineage>
</organism>
<keyword evidence="4" id="KW-0865">Zymogen</keyword>
<feature type="chain" id="PRO_5047527265" evidence="6">
    <location>
        <begin position="25"/>
        <end position="523"/>
    </location>
</feature>
<feature type="signal peptide" evidence="6">
    <location>
        <begin position="1"/>
        <end position="24"/>
    </location>
</feature>
<dbReference type="InterPro" id="IPR029055">
    <property type="entry name" value="Ntn_hydrolases_N"/>
</dbReference>
<name>A0ABS2QUY2_9BACI</name>
<keyword evidence="6" id="KW-0732">Signal</keyword>
<evidence type="ECO:0000256" key="2">
    <source>
        <dbReference type="ARBA" id="ARBA00022679"/>
    </source>
</evidence>
<comment type="caution">
    <text evidence="7">The sequence shown here is derived from an EMBL/GenBank/DDBJ whole genome shotgun (WGS) entry which is preliminary data.</text>
</comment>
<evidence type="ECO:0000256" key="5">
    <source>
        <dbReference type="SAM" id="MobiDB-lite"/>
    </source>
</evidence>
<dbReference type="PANTHER" id="PTHR43199">
    <property type="entry name" value="GLUTATHIONE HYDROLASE"/>
    <property type="match status" value="1"/>
</dbReference>
<keyword evidence="8" id="KW-1185">Reference proteome</keyword>
<evidence type="ECO:0000313" key="7">
    <source>
        <dbReference type="EMBL" id="MBM7703088.1"/>
    </source>
</evidence>
<dbReference type="RefSeq" id="WP_205186589.1">
    <property type="nucleotide sequence ID" value="NZ_JAFBFC010000003.1"/>
</dbReference>
<sequence>MKKFNKVVAPLLSFSVLIGGAVTAKSTHAETSEANYGVSASDPLAAKVGMDVLENGGNAVDAAIAVSYALGVVEPYGSGLGGGGGMLIAPAQEGTDASYIDYREVAPSSEKGSVSVPGFVKGMEVAHDKYGTKPMAELIEPSIKYAEEGFEVNDILHWRLKVSKDRMPVDDLPNFYPNDEAIEAGETLKQPELAETLTKIKDEGADAFYEGSIADEMEDHTAISKEDLKEYETVMKDPVVGKYQDKEILSAPSPFSGVALIQMLKMIEKEDIWALKNEDPAMFYEKMEQVKNVVYEERFVKMGDPKFHEQDSKKWVSDEYVEDLLKKMDDVKQNEDEVDEEEHESTTHFVVIDRDGTTVSSTNTLSNFFGTGKQVEGFFLNNNLDTFHSGKNAKEEGKRSRTFTAPTVIRDDGEWVTGIGSAGGTRVTQILAKVMAEHFEEDVSIGEAVESSRFVFDKGTMYVEEELDEETEEELRDDGQEVNVKKDEIYYGGVQALVKNHPNEIVGGAGDPRRKGVWRKSDQ</sequence>
<feature type="compositionally biased region" description="Basic and acidic residues" evidence="5">
    <location>
        <begin position="511"/>
        <end position="523"/>
    </location>
</feature>
<dbReference type="EC" id="2.3.2.2" evidence="7"/>
<evidence type="ECO:0000256" key="4">
    <source>
        <dbReference type="ARBA" id="ARBA00023145"/>
    </source>
</evidence>
<dbReference type="Gene3D" id="1.10.246.130">
    <property type="match status" value="1"/>
</dbReference>
<dbReference type="InterPro" id="IPR051792">
    <property type="entry name" value="GGT_bact"/>
</dbReference>
<dbReference type="EMBL" id="JAFBFC010000003">
    <property type="protein sequence ID" value="MBM7703088.1"/>
    <property type="molecule type" value="Genomic_DNA"/>
</dbReference>
<evidence type="ECO:0000256" key="1">
    <source>
        <dbReference type="ARBA" id="ARBA00009381"/>
    </source>
</evidence>
<evidence type="ECO:0000313" key="8">
    <source>
        <dbReference type="Proteomes" id="UP000809829"/>
    </source>
</evidence>
<feature type="region of interest" description="Disordered" evidence="5">
    <location>
        <begin position="503"/>
        <end position="523"/>
    </location>
</feature>
<gene>
    <name evidence="7" type="ORF">JOC83_001935</name>
</gene>
<dbReference type="Pfam" id="PF01019">
    <property type="entry name" value="G_glu_transpept"/>
    <property type="match status" value="1"/>
</dbReference>
<evidence type="ECO:0000256" key="6">
    <source>
        <dbReference type="SAM" id="SignalP"/>
    </source>
</evidence>
<keyword evidence="7" id="KW-0012">Acyltransferase</keyword>
<dbReference type="InterPro" id="IPR043137">
    <property type="entry name" value="GGT_ssub_C"/>
</dbReference>
<keyword evidence="3 7" id="KW-0378">Hydrolase</keyword>
<dbReference type="GO" id="GO:0103068">
    <property type="term" value="F:leukotriene C4 gamma-glutamyl transferase activity"/>
    <property type="evidence" value="ECO:0007669"/>
    <property type="project" value="UniProtKB-EC"/>
</dbReference>
<keyword evidence="2 7" id="KW-0808">Transferase</keyword>
<dbReference type="Proteomes" id="UP000809829">
    <property type="component" value="Unassembled WGS sequence"/>
</dbReference>
<dbReference type="InterPro" id="IPR043138">
    <property type="entry name" value="GGT_lsub"/>
</dbReference>
<evidence type="ECO:0000256" key="3">
    <source>
        <dbReference type="ARBA" id="ARBA00022801"/>
    </source>
</evidence>
<reference evidence="7 8" key="1">
    <citation type="submission" date="2021-01" db="EMBL/GenBank/DDBJ databases">
        <title>Genomic Encyclopedia of Type Strains, Phase IV (KMG-IV): sequencing the most valuable type-strain genomes for metagenomic binning, comparative biology and taxonomic classification.</title>
        <authorList>
            <person name="Goeker M."/>
        </authorList>
    </citation>
    <scope>NUCLEOTIDE SEQUENCE [LARGE SCALE GENOMIC DNA]</scope>
    <source>
        <strain evidence="7 8">DSM 104297</strain>
    </source>
</reference>
<dbReference type="Gene3D" id="3.60.20.40">
    <property type="match status" value="1"/>
</dbReference>